<feature type="region of interest" description="Disordered" evidence="1">
    <location>
        <begin position="183"/>
        <end position="341"/>
    </location>
</feature>
<feature type="compositionally biased region" description="Basic and acidic residues" evidence="1">
    <location>
        <begin position="310"/>
        <end position="341"/>
    </location>
</feature>
<accession>A0AAU8DV17</accession>
<feature type="compositionally biased region" description="Basic and acidic residues" evidence="1">
    <location>
        <begin position="286"/>
        <end position="297"/>
    </location>
</feature>
<dbReference type="EMBL" id="CP159218">
    <property type="protein sequence ID" value="XCG65809.1"/>
    <property type="molecule type" value="Genomic_DNA"/>
</dbReference>
<feature type="compositionally biased region" description="Basic and acidic residues" evidence="1">
    <location>
        <begin position="23"/>
        <end position="39"/>
    </location>
</feature>
<dbReference type="RefSeq" id="WP_353651413.1">
    <property type="nucleotide sequence ID" value="NZ_CP159218.1"/>
</dbReference>
<dbReference type="Pfam" id="PF00805">
    <property type="entry name" value="Pentapeptide"/>
    <property type="match status" value="1"/>
</dbReference>
<name>A0AAU8DV17_9ACTN</name>
<protein>
    <submittedName>
        <fullName evidence="2">Pentapeptide repeat-containing protein</fullName>
    </submittedName>
</protein>
<gene>
    <name evidence="2" type="ORF">ABLG96_06860</name>
</gene>
<reference evidence="2" key="1">
    <citation type="submission" date="2024-05" db="EMBL/GenBank/DDBJ databases">
        <authorList>
            <person name="Cai S.Y."/>
            <person name="Jin L.M."/>
            <person name="Li H.R."/>
        </authorList>
    </citation>
    <scope>NUCLEOTIDE SEQUENCE</scope>
    <source>
        <strain evidence="2">A5-74</strain>
    </source>
</reference>
<feature type="compositionally biased region" description="Basic and acidic residues" evidence="1">
    <location>
        <begin position="115"/>
        <end position="134"/>
    </location>
</feature>
<dbReference type="AlphaFoldDB" id="A0AAU8DV17"/>
<feature type="compositionally biased region" description="Basic residues" evidence="1">
    <location>
        <begin position="298"/>
        <end position="309"/>
    </location>
</feature>
<feature type="compositionally biased region" description="Basic and acidic residues" evidence="1">
    <location>
        <begin position="263"/>
        <end position="280"/>
    </location>
</feature>
<evidence type="ECO:0000313" key="2">
    <source>
        <dbReference type="EMBL" id="XCG65809.1"/>
    </source>
</evidence>
<evidence type="ECO:0000256" key="1">
    <source>
        <dbReference type="SAM" id="MobiDB-lite"/>
    </source>
</evidence>
<proteinExistence type="predicted"/>
<feature type="compositionally biased region" description="Basic and acidic residues" evidence="1">
    <location>
        <begin position="59"/>
        <end position="93"/>
    </location>
</feature>
<dbReference type="Gene3D" id="2.160.20.80">
    <property type="entry name" value="E3 ubiquitin-protein ligase SopA"/>
    <property type="match status" value="1"/>
</dbReference>
<dbReference type="SUPFAM" id="SSF141571">
    <property type="entry name" value="Pentapeptide repeat-like"/>
    <property type="match status" value="1"/>
</dbReference>
<dbReference type="InterPro" id="IPR001646">
    <property type="entry name" value="5peptide_repeat"/>
</dbReference>
<sequence>MDLESCGRVARQRLGGLGLTRRQNREAGERPGDCDQRQDHHQHRCRPGSSYHRLPPQHPPEHHHERAADQRDPRDDRRDGKHAVDTGPDHRAGAQEVLLLGSRRATVDQQHPGGRRQERRNAGERCQPRADQTDRLTGARRVRGCRASIRAGEGSSRTGPCRSARIRGGRFCGGRLPGARLPGARLPGARLPGARLRSSRLPGARLPGARLRSSRFAGGRLRSSRLRNGRRAGSGCPRAARGGVQLGASRRRRGDWDWVCPPHRTEHAGADHHEQTDRQQQRRRGERGPRPTGDRQHRSQHRHQEHRRRAGEQCGRHRAGEPGGPDHHTRRQERQQERPER</sequence>
<feature type="region of interest" description="Disordered" evidence="1">
    <location>
        <begin position="1"/>
        <end position="141"/>
    </location>
</feature>
<feature type="compositionally biased region" description="Low complexity" evidence="1">
    <location>
        <begin position="208"/>
        <end position="221"/>
    </location>
</feature>
<organism evidence="2">
    <name type="scientific">Nakamurella sp. A5-74</name>
    <dbReference type="NCBI Taxonomy" id="3158264"/>
    <lineage>
        <taxon>Bacteria</taxon>
        <taxon>Bacillati</taxon>
        <taxon>Actinomycetota</taxon>
        <taxon>Actinomycetes</taxon>
        <taxon>Nakamurellales</taxon>
        <taxon>Nakamurellaceae</taxon>
        <taxon>Nakamurella</taxon>
    </lineage>
</organism>